<dbReference type="SMART" id="SM00913">
    <property type="entry name" value="IBN_N"/>
    <property type="match status" value="1"/>
</dbReference>
<dbReference type="Gene3D" id="1.25.10.10">
    <property type="entry name" value="Leucine-rich Repeat Variant"/>
    <property type="match status" value="1"/>
</dbReference>
<feature type="region of interest" description="Disordered" evidence="6">
    <location>
        <begin position="936"/>
        <end position="959"/>
    </location>
</feature>
<reference evidence="8" key="1">
    <citation type="submission" date="2021-08" db="EMBL/GenBank/DDBJ databases">
        <authorList>
            <person name="Misof B."/>
            <person name="Oliver O."/>
            <person name="Podsiadlowski L."/>
            <person name="Donath A."/>
            <person name="Peters R."/>
            <person name="Mayer C."/>
            <person name="Rust J."/>
            <person name="Gunkel S."/>
            <person name="Lesny P."/>
            <person name="Martin S."/>
            <person name="Oeyen J.P."/>
            <person name="Petersen M."/>
            <person name="Panagiotis P."/>
            <person name="Wilbrandt J."/>
            <person name="Tanja T."/>
        </authorList>
    </citation>
    <scope>NUCLEOTIDE SEQUENCE</scope>
    <source>
        <strain evidence="8">GBR_01_08_01A</strain>
        <tissue evidence="8">Thorax + abdomen</tissue>
    </source>
</reference>
<dbReference type="SUPFAM" id="SSF48371">
    <property type="entry name" value="ARM repeat"/>
    <property type="match status" value="1"/>
</dbReference>
<dbReference type="InterPro" id="IPR011989">
    <property type="entry name" value="ARM-like"/>
</dbReference>
<proteinExistence type="inferred from homology"/>
<evidence type="ECO:0000256" key="5">
    <source>
        <dbReference type="ARBA" id="ARBA00023242"/>
    </source>
</evidence>
<dbReference type="Pfam" id="PF25018">
    <property type="entry name" value="HEAT_IPO9_c"/>
    <property type="match status" value="1"/>
</dbReference>
<dbReference type="Pfam" id="PF03810">
    <property type="entry name" value="IBN_N"/>
    <property type="match status" value="1"/>
</dbReference>
<evidence type="ECO:0000256" key="1">
    <source>
        <dbReference type="ARBA" id="ARBA00004123"/>
    </source>
</evidence>
<gene>
    <name evidence="8" type="ORF">KPH14_005116</name>
</gene>
<keyword evidence="5" id="KW-0539">Nucleus</keyword>
<name>A0AAD9RKQ3_9HYME</name>
<evidence type="ECO:0000256" key="6">
    <source>
        <dbReference type="SAM" id="MobiDB-lite"/>
    </source>
</evidence>
<dbReference type="PANTHER" id="PTHR10997">
    <property type="entry name" value="IMPORTIN-7, 8, 11"/>
    <property type="match status" value="1"/>
</dbReference>
<comment type="subcellular location">
    <subcellularLocation>
        <location evidence="1">Nucleus</location>
    </subcellularLocation>
</comment>
<keyword evidence="3" id="KW-0813">Transport</keyword>
<dbReference type="GO" id="GO:0005829">
    <property type="term" value="C:cytosol"/>
    <property type="evidence" value="ECO:0007669"/>
    <property type="project" value="TreeGrafter"/>
</dbReference>
<dbReference type="InterPro" id="IPR056840">
    <property type="entry name" value="HEAT_IPO9_central"/>
</dbReference>
<sequence length="1034" mass="116323">MNDVQGSLKEALYETLTGILSPYRDIRQAAEQRIKALEVTEEFGIHLTEFVIDPNGHLSIRQLASILLKQYVETHWSSLAEKFRPPELKQATKEKIKELLPLGLCESISKVRAAVAYVISAIAHWDWPENWPGLFDILVNCLSGESEYAVHGAMRVLTEFTRDLTDTQLPNVGPVILQEMYRIFQSENQYSIRTRGRAVEIFTTITNLVAATGIYHKGFTEQYLRPIIPMFCEKFVQYLRVSNNPTNDSGLKTDIIIAINCLVTKLPKYVSDFLPQMLPPVWDTLIQGAKIYQEETVNGTADTNDKEVDSDGEIINFNNLIIAIFEFVHAIIEHKKFSNLVNNLLQEIIYYLIIFMQITEEQIELWTNNPNQFVEEDDQNLFAYNVRISAQEFLIGIVSHFEEKAVNALCEAITRHIEATNRLQASGDDNSSIENWWKIHESSILALSITRDTMIEKQQAGLLQFDIIRFMDTVVIRDLNTPNAPPLLLGRCLCVGGRYAQLMPPEMSSRFLEATVNGLQENQPTCIRITAVKAIHWFCEISSTDANNPTNNIIKSHLPNIFQGLFNLSSQASTEVLILVLETFQIALSMDKAFTASVENKICPLTIAVFLKFHSDPVILDLCQGIFKELTQNSNCIEPLQTRLIPTLVSMMAVTPMDKSKDEGYRGVALDVLQVLVQYSPRPLSNALIETAFPAACHCILNSDDNGTLQSGGEVIRTYLSVAAREVTAHRDSDGQTGLQYILQIIAQLLNPQSSEFTATFVGRLVTTLIRNVGSTLGENLDLLLKAVLSKMQRAKTLTVVQSLIMIYAHLINTEFDAVLNFLSTVPGPTGQSALAFVLSEWVSRQPLFFGRYDRKVATVALCKILEYGVTHDDCRLNEITVKGDQIFSGSEVGVRTRSKAEAQPCQWTTIPVLVKIFKLIINELLCDIEVINATQESEESDDDDDDDAEGNEALIDPGNETNLLHLEGLEDENEEEEDPDLLQDSIYHLNLGQYLRDFLANFSTHHCFPAYIQHLNNLERKVLSTLNINATFM</sequence>
<evidence type="ECO:0000313" key="9">
    <source>
        <dbReference type="Proteomes" id="UP001258017"/>
    </source>
</evidence>
<feature type="compositionally biased region" description="Acidic residues" evidence="6">
    <location>
        <begin position="937"/>
        <end position="951"/>
    </location>
</feature>
<dbReference type="AlphaFoldDB" id="A0AAD9RKQ3"/>
<dbReference type="GO" id="GO:0031267">
    <property type="term" value="F:small GTPase binding"/>
    <property type="evidence" value="ECO:0007669"/>
    <property type="project" value="InterPro"/>
</dbReference>
<dbReference type="EMBL" id="JAIFRP010000039">
    <property type="protein sequence ID" value="KAK2581441.1"/>
    <property type="molecule type" value="Genomic_DNA"/>
</dbReference>
<feature type="domain" description="Importin N-terminal" evidence="7">
    <location>
        <begin position="30"/>
        <end position="100"/>
    </location>
</feature>
<evidence type="ECO:0000256" key="2">
    <source>
        <dbReference type="ARBA" id="ARBA00007991"/>
    </source>
</evidence>
<evidence type="ECO:0000256" key="3">
    <source>
        <dbReference type="ARBA" id="ARBA00022448"/>
    </source>
</evidence>
<comment type="similarity">
    <text evidence="2">Belongs to the importin beta family.</text>
</comment>
<evidence type="ECO:0000313" key="8">
    <source>
        <dbReference type="EMBL" id="KAK2581441.1"/>
    </source>
</evidence>
<keyword evidence="4" id="KW-0653">Protein transport</keyword>
<dbReference type="InterPro" id="IPR058669">
    <property type="entry name" value="TPR_IPO7/11-like"/>
</dbReference>
<reference evidence="8" key="2">
    <citation type="journal article" date="2023" name="Commun. Biol.">
        <title>Intrasexual cuticular hydrocarbon dimorphism in a wasp sheds light on hydrocarbon biosynthesis genes in Hymenoptera.</title>
        <authorList>
            <person name="Moris V.C."/>
            <person name="Podsiadlowski L."/>
            <person name="Martin S."/>
            <person name="Oeyen J.P."/>
            <person name="Donath A."/>
            <person name="Petersen M."/>
            <person name="Wilbrandt J."/>
            <person name="Misof B."/>
            <person name="Liedtke D."/>
            <person name="Thamm M."/>
            <person name="Scheiner R."/>
            <person name="Schmitt T."/>
            <person name="Niehuis O."/>
        </authorList>
    </citation>
    <scope>NUCLEOTIDE SEQUENCE</scope>
    <source>
        <strain evidence="8">GBR_01_08_01A</strain>
    </source>
</reference>
<protein>
    <recommendedName>
        <fullName evidence="7">Importin N-terminal domain-containing protein</fullName>
    </recommendedName>
</protein>
<dbReference type="Proteomes" id="UP001258017">
    <property type="component" value="Unassembled WGS sequence"/>
</dbReference>
<evidence type="ECO:0000259" key="7">
    <source>
        <dbReference type="PROSITE" id="PS50166"/>
    </source>
</evidence>
<comment type="caution">
    <text evidence="8">The sequence shown here is derived from an EMBL/GenBank/DDBJ whole genome shotgun (WGS) entry which is preliminary data.</text>
</comment>
<dbReference type="InterPro" id="IPR001494">
    <property type="entry name" value="Importin-beta_N"/>
</dbReference>
<accession>A0AAD9RKQ3</accession>
<dbReference type="GO" id="GO:0006606">
    <property type="term" value="P:protein import into nucleus"/>
    <property type="evidence" value="ECO:0007669"/>
    <property type="project" value="TreeGrafter"/>
</dbReference>
<evidence type="ECO:0000256" key="4">
    <source>
        <dbReference type="ARBA" id="ARBA00022927"/>
    </source>
</evidence>
<organism evidence="8 9">
    <name type="scientific">Odynerus spinipes</name>
    <dbReference type="NCBI Taxonomy" id="1348599"/>
    <lineage>
        <taxon>Eukaryota</taxon>
        <taxon>Metazoa</taxon>
        <taxon>Ecdysozoa</taxon>
        <taxon>Arthropoda</taxon>
        <taxon>Hexapoda</taxon>
        <taxon>Insecta</taxon>
        <taxon>Pterygota</taxon>
        <taxon>Neoptera</taxon>
        <taxon>Endopterygota</taxon>
        <taxon>Hymenoptera</taxon>
        <taxon>Apocrita</taxon>
        <taxon>Aculeata</taxon>
        <taxon>Vespoidea</taxon>
        <taxon>Vespidae</taxon>
        <taxon>Eumeninae</taxon>
        <taxon>Odynerus</taxon>
    </lineage>
</organism>
<dbReference type="PROSITE" id="PS50166">
    <property type="entry name" value="IMPORTIN_B_NT"/>
    <property type="match status" value="1"/>
</dbReference>
<dbReference type="FunFam" id="1.25.10.10:FF:000459">
    <property type="entry name" value="ARM repeat superfamily protein"/>
    <property type="match status" value="1"/>
</dbReference>
<dbReference type="GO" id="GO:0005635">
    <property type="term" value="C:nuclear envelope"/>
    <property type="evidence" value="ECO:0007669"/>
    <property type="project" value="TreeGrafter"/>
</dbReference>
<dbReference type="InterPro" id="IPR016024">
    <property type="entry name" value="ARM-type_fold"/>
</dbReference>
<dbReference type="PANTHER" id="PTHR10997:SF9">
    <property type="entry name" value="IMPORTIN-9"/>
    <property type="match status" value="1"/>
</dbReference>
<keyword evidence="9" id="KW-1185">Reference proteome</keyword>
<dbReference type="Pfam" id="PF25758">
    <property type="entry name" value="TPR_IPO11"/>
    <property type="match status" value="1"/>
</dbReference>